<organism evidence="6 7">
    <name type="scientific">Colletotrichum asianum</name>
    <dbReference type="NCBI Taxonomy" id="702518"/>
    <lineage>
        <taxon>Eukaryota</taxon>
        <taxon>Fungi</taxon>
        <taxon>Dikarya</taxon>
        <taxon>Ascomycota</taxon>
        <taxon>Pezizomycotina</taxon>
        <taxon>Sordariomycetes</taxon>
        <taxon>Hypocreomycetidae</taxon>
        <taxon>Glomerellales</taxon>
        <taxon>Glomerellaceae</taxon>
        <taxon>Colletotrichum</taxon>
        <taxon>Colletotrichum gloeosporioides species complex</taxon>
    </lineage>
</organism>
<feature type="transmembrane region" description="Helical" evidence="4">
    <location>
        <begin position="106"/>
        <end position="128"/>
    </location>
</feature>
<dbReference type="InterPro" id="IPR011701">
    <property type="entry name" value="MFS"/>
</dbReference>
<name>A0A8H3ZJS0_9PEZI</name>
<feature type="transmembrane region" description="Helical" evidence="4">
    <location>
        <begin position="425"/>
        <end position="447"/>
    </location>
</feature>
<dbReference type="InterPro" id="IPR050327">
    <property type="entry name" value="Proton-linked_MCT"/>
</dbReference>
<dbReference type="GO" id="GO:0022857">
    <property type="term" value="F:transmembrane transporter activity"/>
    <property type="evidence" value="ECO:0007669"/>
    <property type="project" value="InterPro"/>
</dbReference>
<comment type="similarity">
    <text evidence="2">Belongs to the major facilitator superfamily. Monocarboxylate porter (TC 2.A.1.13) family.</text>
</comment>
<dbReference type="SUPFAM" id="SSF103473">
    <property type="entry name" value="MFS general substrate transporter"/>
    <property type="match status" value="1"/>
</dbReference>
<keyword evidence="4" id="KW-0472">Membrane</keyword>
<dbReference type="PROSITE" id="PS50850">
    <property type="entry name" value="MFS"/>
    <property type="match status" value="1"/>
</dbReference>
<feature type="transmembrane region" description="Helical" evidence="4">
    <location>
        <begin position="394"/>
        <end position="419"/>
    </location>
</feature>
<feature type="transmembrane region" description="Helical" evidence="4">
    <location>
        <begin position="305"/>
        <end position="325"/>
    </location>
</feature>
<dbReference type="AlphaFoldDB" id="A0A8H3ZJS0"/>
<comment type="subcellular location">
    <subcellularLocation>
        <location evidence="1">Membrane</location>
        <topology evidence="1">Multi-pass membrane protein</topology>
    </subcellularLocation>
</comment>
<keyword evidence="4" id="KW-0812">Transmembrane</keyword>
<dbReference type="InterPro" id="IPR020846">
    <property type="entry name" value="MFS_dom"/>
</dbReference>
<evidence type="ECO:0000256" key="2">
    <source>
        <dbReference type="ARBA" id="ARBA00006727"/>
    </source>
</evidence>
<dbReference type="Gene3D" id="1.20.1250.20">
    <property type="entry name" value="MFS general substrate transporter like domains"/>
    <property type="match status" value="2"/>
</dbReference>
<evidence type="ECO:0000256" key="4">
    <source>
        <dbReference type="SAM" id="Phobius"/>
    </source>
</evidence>
<protein>
    <submittedName>
        <fullName evidence="6">MFS monocarboxylate</fullName>
    </submittedName>
</protein>
<dbReference type="PANTHER" id="PTHR11360:SF177">
    <property type="entry name" value="RIBOFLAVIN TRANSPORTER MCH5"/>
    <property type="match status" value="1"/>
</dbReference>
<evidence type="ECO:0000313" key="7">
    <source>
        <dbReference type="Proteomes" id="UP000434172"/>
    </source>
</evidence>
<feature type="region of interest" description="Disordered" evidence="3">
    <location>
        <begin position="1"/>
        <end position="55"/>
    </location>
</feature>
<comment type="caution">
    <text evidence="6">The sequence shown here is derived from an EMBL/GenBank/DDBJ whole genome shotgun (WGS) entry which is preliminary data.</text>
</comment>
<evidence type="ECO:0000313" key="6">
    <source>
        <dbReference type="EMBL" id="KAF0316076.1"/>
    </source>
</evidence>
<proteinExistence type="inferred from homology"/>
<evidence type="ECO:0000256" key="3">
    <source>
        <dbReference type="SAM" id="MobiDB-lite"/>
    </source>
</evidence>
<dbReference type="Pfam" id="PF07690">
    <property type="entry name" value="MFS_1"/>
    <property type="match status" value="1"/>
</dbReference>
<dbReference type="PANTHER" id="PTHR11360">
    <property type="entry name" value="MONOCARBOXYLATE TRANSPORTER"/>
    <property type="match status" value="1"/>
</dbReference>
<evidence type="ECO:0000256" key="1">
    <source>
        <dbReference type="ARBA" id="ARBA00004141"/>
    </source>
</evidence>
<feature type="transmembrane region" description="Helical" evidence="4">
    <location>
        <begin position="270"/>
        <end position="293"/>
    </location>
</feature>
<feature type="transmembrane region" description="Helical" evidence="4">
    <location>
        <begin position="332"/>
        <end position="353"/>
    </location>
</feature>
<accession>A0A8H3ZJS0</accession>
<feature type="transmembrane region" description="Helical" evidence="4">
    <location>
        <begin position="159"/>
        <end position="183"/>
    </location>
</feature>
<feature type="domain" description="Major facilitator superfamily (MFS) profile" evidence="5">
    <location>
        <begin position="64"/>
        <end position="451"/>
    </location>
</feature>
<feature type="compositionally biased region" description="Basic and acidic residues" evidence="3">
    <location>
        <begin position="18"/>
        <end position="43"/>
    </location>
</feature>
<gene>
    <name evidence="6" type="ORF">GQ607_016685</name>
</gene>
<dbReference type="Proteomes" id="UP000434172">
    <property type="component" value="Unassembled WGS sequence"/>
</dbReference>
<keyword evidence="4" id="KW-1133">Transmembrane helix</keyword>
<dbReference type="GO" id="GO:0016020">
    <property type="term" value="C:membrane"/>
    <property type="evidence" value="ECO:0007669"/>
    <property type="project" value="UniProtKB-SubCell"/>
</dbReference>
<feature type="transmembrane region" description="Helical" evidence="4">
    <location>
        <begin position="222"/>
        <end position="244"/>
    </location>
</feature>
<keyword evidence="7" id="KW-1185">Reference proteome</keyword>
<dbReference type="InterPro" id="IPR036259">
    <property type="entry name" value="MFS_trans_sf"/>
</dbReference>
<reference evidence="6 7" key="1">
    <citation type="submission" date="2019-12" db="EMBL/GenBank/DDBJ databases">
        <title>A genome sequence resource for the geographically widespread anthracnose pathogen Colletotrichum asianum.</title>
        <authorList>
            <person name="Meng Y."/>
        </authorList>
    </citation>
    <scope>NUCLEOTIDE SEQUENCE [LARGE SCALE GENOMIC DNA]</scope>
    <source>
        <strain evidence="6 7">ICMP 18580</strain>
    </source>
</reference>
<dbReference type="EMBL" id="WOWK01000173">
    <property type="protein sequence ID" value="KAF0316076.1"/>
    <property type="molecule type" value="Genomic_DNA"/>
</dbReference>
<feature type="transmembrane region" description="Helical" evidence="4">
    <location>
        <begin position="359"/>
        <end position="382"/>
    </location>
</feature>
<sequence length="460" mass="49693">MISEIALQESSTSQSASIRDESGKGVEDSKMKNEAVPTSRKDTSPSPPQGDHEEPLAYPEGGLQGWCVVLGSFCAMVSVFGLPNTAAVFESYFSENQLSEYSPSQLGWIFSIYLFVLFLFGILAGPAFDRYGHRGLVAAGSLAMIASLEILSFCTEYYQIILTFSIMAGLGASLLNTPSFAIIGHWFNTRRGLALGLAATGGSFGGVVFPFVLQAALPRFGFAWSMRLLGLIYLIFAVPTNLLMRTRLPPSEKFDSIWPDIRLFKEPKFAFCWGGVFFMEYGVLIPLTYIISFSMSEGRDASSNYLLPILINVGSIIGRALPGFVADQIGRFNTIVLTVGLCTISVFAIWLPAGSSWPALLVFTFIFGFASGGNVSLIPACIGQLCDSRDYGRFLSTAMLSASFGTLLGIPLGGLLLGIKNQESAWTALILFSGLSYVVSLACYIAARVLAVGWKLNAVY</sequence>
<feature type="transmembrane region" description="Helical" evidence="4">
    <location>
        <begin position="195"/>
        <end position="216"/>
    </location>
</feature>
<feature type="transmembrane region" description="Helical" evidence="4">
    <location>
        <begin position="66"/>
        <end position="86"/>
    </location>
</feature>
<feature type="transmembrane region" description="Helical" evidence="4">
    <location>
        <begin position="135"/>
        <end position="153"/>
    </location>
</feature>
<dbReference type="OrthoDB" id="410267at2759"/>
<evidence type="ECO:0000259" key="5">
    <source>
        <dbReference type="PROSITE" id="PS50850"/>
    </source>
</evidence>
<dbReference type="CDD" id="cd17352">
    <property type="entry name" value="MFS_MCT_SLC16"/>
    <property type="match status" value="1"/>
</dbReference>
<feature type="compositionally biased region" description="Polar residues" evidence="3">
    <location>
        <begin position="8"/>
        <end position="17"/>
    </location>
</feature>